<feature type="region of interest" description="Disordered" evidence="1">
    <location>
        <begin position="1"/>
        <end position="25"/>
    </location>
</feature>
<reference evidence="3" key="3">
    <citation type="journal article" date="2018" name="Mol. Plant Microbe Interact.">
        <title>Genome sequence resources for the wheat stripe rust pathogen (Puccinia striiformis f. sp. tritici) and the barley stripe rust pathogen (Puccinia striiformis f. sp. hordei).</title>
        <authorList>
            <person name="Xia C."/>
            <person name="Wang M."/>
            <person name="Yin C."/>
            <person name="Cornejo O.E."/>
            <person name="Hulbert S.H."/>
            <person name="Chen X."/>
        </authorList>
    </citation>
    <scope>NUCLEOTIDE SEQUENCE [LARGE SCALE GENOMIC DNA]</scope>
    <source>
        <strain evidence="3">93TX-2</strain>
    </source>
</reference>
<organism evidence="2 3">
    <name type="scientific">Puccinia striiformis</name>
    <dbReference type="NCBI Taxonomy" id="27350"/>
    <lineage>
        <taxon>Eukaryota</taxon>
        <taxon>Fungi</taxon>
        <taxon>Dikarya</taxon>
        <taxon>Basidiomycota</taxon>
        <taxon>Pucciniomycotina</taxon>
        <taxon>Pucciniomycetes</taxon>
        <taxon>Pucciniales</taxon>
        <taxon>Pucciniaceae</taxon>
        <taxon>Puccinia</taxon>
    </lineage>
</organism>
<accession>A0A2S4UMX2</accession>
<dbReference type="VEuPathDB" id="FungiDB:PSTT_11331"/>
<evidence type="ECO:0000313" key="3">
    <source>
        <dbReference type="Proteomes" id="UP000238274"/>
    </source>
</evidence>
<evidence type="ECO:0000313" key="2">
    <source>
        <dbReference type="EMBL" id="POV98653.1"/>
    </source>
</evidence>
<sequence length="78" mass="8742">MAFPSRSNRRAVGTSKAAPADPFNGIDYCQDELDLMTPAQRSYLEEHPNFWLEKKANKGDNSDDDQDAYEDPSGSPVY</sequence>
<comment type="caution">
    <text evidence="2">The sequence shown here is derived from an EMBL/GenBank/DDBJ whole genome shotgun (WGS) entry which is preliminary data.</text>
</comment>
<reference evidence="2 3" key="1">
    <citation type="submission" date="2017-12" db="EMBL/GenBank/DDBJ databases">
        <title>Gene loss provides genomic basis for host adaptation in cereal stripe rust fungi.</title>
        <authorList>
            <person name="Xia C."/>
        </authorList>
    </citation>
    <scope>NUCLEOTIDE SEQUENCE [LARGE SCALE GENOMIC DNA]</scope>
    <source>
        <strain evidence="2 3">93TX-2</strain>
    </source>
</reference>
<feature type="region of interest" description="Disordered" evidence="1">
    <location>
        <begin position="54"/>
        <end position="78"/>
    </location>
</feature>
<dbReference type="AlphaFoldDB" id="A0A2S4UMX2"/>
<name>A0A2S4UMX2_9BASI</name>
<dbReference type="VEuPathDB" id="FungiDB:PSHT_13947"/>
<keyword evidence="3" id="KW-1185">Reference proteome</keyword>
<reference evidence="3" key="2">
    <citation type="journal article" date="2018" name="BMC Genomics">
        <title>Genomic insights into host adaptation between the wheat stripe rust pathogen (Puccinia striiformis f. sp. tritici) and the barley stripe rust pathogen (Puccinia striiformis f. sp. hordei).</title>
        <authorList>
            <person name="Xia C."/>
            <person name="Wang M."/>
            <person name="Yin C."/>
            <person name="Cornejo O.E."/>
            <person name="Hulbert S.H."/>
            <person name="Chen X."/>
        </authorList>
    </citation>
    <scope>NUCLEOTIDE SEQUENCE [LARGE SCALE GENOMIC DNA]</scope>
    <source>
        <strain evidence="3">93TX-2</strain>
    </source>
</reference>
<dbReference type="EMBL" id="PKSM01000293">
    <property type="protein sequence ID" value="POV98653.1"/>
    <property type="molecule type" value="Genomic_DNA"/>
</dbReference>
<evidence type="ECO:0000256" key="1">
    <source>
        <dbReference type="SAM" id="MobiDB-lite"/>
    </source>
</evidence>
<protein>
    <submittedName>
        <fullName evidence="2">Uncharacterized protein</fullName>
    </submittedName>
</protein>
<gene>
    <name evidence="2" type="ORF">PSHT_13947</name>
</gene>
<proteinExistence type="predicted"/>
<dbReference type="Proteomes" id="UP000238274">
    <property type="component" value="Unassembled WGS sequence"/>
</dbReference>